<accession>W1V837</accession>
<feature type="region of interest" description="Disordered" evidence="1">
    <location>
        <begin position="147"/>
        <end position="168"/>
    </location>
</feature>
<feature type="compositionally biased region" description="Polar residues" evidence="1">
    <location>
        <begin position="159"/>
        <end position="168"/>
    </location>
</feature>
<dbReference type="Proteomes" id="UP000018852">
    <property type="component" value="Unassembled WGS sequence"/>
</dbReference>
<sequence>DCSRPKPTDSRSRLGGRSRLRTLSDRGGAGLGPQDLLHRAPLSQLIDQLVHVTDVAHERILNLMDTHATDGAGDELTVRVERRCLSEELLKRAPVLLSLHQADSVVASQPGQDLGELGLPASLALDLGEIERVDVRKRNREDAMGLSRSISVSLRPRTTAGTQRGETG</sequence>
<feature type="non-terminal residue" evidence="2">
    <location>
        <position position="1"/>
    </location>
</feature>
<name>W1V837_9ACTO</name>
<organism evidence="2 3">
    <name type="scientific">Actinomyces urogenitalis DORA_12</name>
    <dbReference type="NCBI Taxonomy" id="1403939"/>
    <lineage>
        <taxon>Bacteria</taxon>
        <taxon>Bacillati</taxon>
        <taxon>Actinomycetota</taxon>
        <taxon>Actinomycetes</taxon>
        <taxon>Actinomycetales</taxon>
        <taxon>Actinomycetaceae</taxon>
        <taxon>Actinomyces</taxon>
    </lineage>
</organism>
<feature type="compositionally biased region" description="Basic and acidic residues" evidence="1">
    <location>
        <begin position="1"/>
        <end position="12"/>
    </location>
</feature>
<evidence type="ECO:0000313" key="3">
    <source>
        <dbReference type="Proteomes" id="UP000018852"/>
    </source>
</evidence>
<feature type="region of interest" description="Disordered" evidence="1">
    <location>
        <begin position="1"/>
        <end position="34"/>
    </location>
</feature>
<evidence type="ECO:0000256" key="1">
    <source>
        <dbReference type="SAM" id="MobiDB-lite"/>
    </source>
</evidence>
<dbReference type="AlphaFoldDB" id="W1V837"/>
<gene>
    <name evidence="2" type="ORF">Q605_AUC01135G0001</name>
</gene>
<dbReference type="EMBL" id="AZLV01001135">
    <property type="protein sequence ID" value="ETJ01055.1"/>
    <property type="molecule type" value="Genomic_DNA"/>
</dbReference>
<proteinExistence type="predicted"/>
<protein>
    <submittedName>
        <fullName evidence="2">Uncharacterized protein</fullName>
    </submittedName>
</protein>
<evidence type="ECO:0000313" key="2">
    <source>
        <dbReference type="EMBL" id="ETJ01055.1"/>
    </source>
</evidence>
<reference evidence="2 3" key="1">
    <citation type="submission" date="2013-12" db="EMBL/GenBank/DDBJ databases">
        <title>A Varibaculum cambriense genome reconstructed from a premature infant gut community with otherwise low bacterial novelty that shifts toward anaerobic metabolism during the third week of life.</title>
        <authorList>
            <person name="Brown C.T."/>
            <person name="Sharon I."/>
            <person name="Thomas B.C."/>
            <person name="Castelle C.J."/>
            <person name="Morowitz M.J."/>
            <person name="Banfield J.F."/>
        </authorList>
    </citation>
    <scope>NUCLEOTIDE SEQUENCE [LARGE SCALE GENOMIC DNA]</scope>
    <source>
        <strain evidence="3">DORA_12</strain>
    </source>
</reference>
<comment type="caution">
    <text evidence="2">The sequence shown here is derived from an EMBL/GenBank/DDBJ whole genome shotgun (WGS) entry which is preliminary data.</text>
</comment>